<keyword evidence="1" id="KW-1133">Transmembrane helix</keyword>
<feature type="transmembrane region" description="Helical" evidence="1">
    <location>
        <begin position="56"/>
        <end position="77"/>
    </location>
</feature>
<organism evidence="2 3">
    <name type="scientific">Lipingzhangella rawalii</name>
    <dbReference type="NCBI Taxonomy" id="2055835"/>
    <lineage>
        <taxon>Bacteria</taxon>
        <taxon>Bacillati</taxon>
        <taxon>Actinomycetota</taxon>
        <taxon>Actinomycetes</taxon>
        <taxon>Streptosporangiales</taxon>
        <taxon>Nocardiopsidaceae</taxon>
        <taxon>Lipingzhangella</taxon>
    </lineage>
</organism>
<gene>
    <name evidence="2" type="ORF">RIF23_10635</name>
</gene>
<protein>
    <submittedName>
        <fullName evidence="2">DUF6082 family protein</fullName>
    </submittedName>
</protein>
<dbReference type="EMBL" id="JAVLVT010000004">
    <property type="protein sequence ID" value="MDS1270756.1"/>
    <property type="molecule type" value="Genomic_DNA"/>
</dbReference>
<dbReference type="RefSeq" id="WP_310912304.1">
    <property type="nucleotide sequence ID" value="NZ_JAVLVT010000004.1"/>
</dbReference>
<proteinExistence type="predicted"/>
<reference evidence="3" key="1">
    <citation type="submission" date="2023-07" db="EMBL/GenBank/DDBJ databases">
        <title>Novel species in the genus Lipingzhangella isolated from Sambhar Salt Lake.</title>
        <authorList>
            <person name="Jiya N."/>
            <person name="Kajale S."/>
            <person name="Sharma A."/>
        </authorList>
    </citation>
    <scope>NUCLEOTIDE SEQUENCE [LARGE SCALE GENOMIC DNA]</scope>
    <source>
        <strain evidence="3">LS1_29</strain>
    </source>
</reference>
<evidence type="ECO:0000313" key="2">
    <source>
        <dbReference type="EMBL" id="MDS1270756.1"/>
    </source>
</evidence>
<feature type="transmembrane region" description="Helical" evidence="1">
    <location>
        <begin position="220"/>
        <end position="240"/>
    </location>
</feature>
<evidence type="ECO:0000256" key="1">
    <source>
        <dbReference type="SAM" id="Phobius"/>
    </source>
</evidence>
<keyword evidence="1" id="KW-0472">Membrane</keyword>
<sequence length="247" mass="27924">MRRRLAHDHGWSYFPVLVVLLTVLVVAVVGVSPFGLSWFTELPQDWQELSLVGQTYGAASAVLAGLALLGIVATLVLQVREMRNTREVALRQSNSELLRMAMDHPEYLECWGTNFPADAGRADRQRMYTNLIVSQWEMAYESGAMGDAMLRAVARKVLAGPIGWEYWRDVRDIRLDTAETRRAKRFHRLLDKEFHQLPDPREHPAQRRDAPVAPKRTGRWILTGGALGAGLAVAVVGWRFRRKLLGI</sequence>
<accession>A0ABU2H648</accession>
<dbReference type="InterPro" id="IPR045728">
    <property type="entry name" value="DUF6082"/>
</dbReference>
<keyword evidence="1" id="KW-0812">Transmembrane</keyword>
<name>A0ABU2H648_9ACTN</name>
<dbReference type="Proteomes" id="UP001250214">
    <property type="component" value="Unassembled WGS sequence"/>
</dbReference>
<feature type="transmembrane region" description="Helical" evidence="1">
    <location>
        <begin position="12"/>
        <end position="36"/>
    </location>
</feature>
<keyword evidence="3" id="KW-1185">Reference proteome</keyword>
<dbReference type="Pfam" id="PF19560">
    <property type="entry name" value="DUF6082"/>
    <property type="match status" value="1"/>
</dbReference>
<evidence type="ECO:0000313" key="3">
    <source>
        <dbReference type="Proteomes" id="UP001250214"/>
    </source>
</evidence>
<comment type="caution">
    <text evidence="2">The sequence shown here is derived from an EMBL/GenBank/DDBJ whole genome shotgun (WGS) entry which is preliminary data.</text>
</comment>